<evidence type="ECO:0000256" key="1">
    <source>
        <dbReference type="ARBA" id="ARBA00007406"/>
    </source>
</evidence>
<accession>A0ABX0IFA5</accession>
<organism evidence="6 7">
    <name type="scientific">Flavobacterium celericrescens</name>
    <dbReference type="NCBI Taxonomy" id="2709780"/>
    <lineage>
        <taxon>Bacteria</taxon>
        <taxon>Pseudomonadati</taxon>
        <taxon>Bacteroidota</taxon>
        <taxon>Flavobacteriia</taxon>
        <taxon>Flavobacteriales</taxon>
        <taxon>Flavobacteriaceae</taxon>
        <taxon>Flavobacterium</taxon>
    </lineage>
</organism>
<dbReference type="NCBIfam" id="TIGR01534">
    <property type="entry name" value="GAPDH-I"/>
    <property type="match status" value="1"/>
</dbReference>
<dbReference type="PANTHER" id="PTHR43454:SF1">
    <property type="entry name" value="GLYCERALDEHYDE 3-PHOSPHATE DEHYDROGENASE NAD(P) BINDING DOMAIN-CONTAINING PROTEIN"/>
    <property type="match status" value="1"/>
</dbReference>
<gene>
    <name evidence="6" type="ORF">G4L40_04730</name>
</gene>
<dbReference type="CDD" id="cd18126">
    <property type="entry name" value="GAPDH_I_C"/>
    <property type="match status" value="1"/>
</dbReference>
<dbReference type="InterPro" id="IPR006424">
    <property type="entry name" value="Glyceraldehyde-3-P_DH_1"/>
</dbReference>
<proteinExistence type="inferred from homology"/>
<evidence type="ECO:0000313" key="6">
    <source>
        <dbReference type="EMBL" id="NHM04006.1"/>
    </source>
</evidence>
<protein>
    <recommendedName>
        <fullName evidence="4">Glyceraldehyde-3-phosphate dehydrogenase</fullName>
        <ecNumber evidence="4">1.2.1.-</ecNumber>
    </recommendedName>
</protein>
<feature type="domain" description="Glyceraldehyde 3-phosphate dehydrogenase NAD(P) binding" evidence="5">
    <location>
        <begin position="130"/>
        <end position="292"/>
    </location>
</feature>
<evidence type="ECO:0000256" key="2">
    <source>
        <dbReference type="ARBA" id="ARBA00023002"/>
    </source>
</evidence>
<dbReference type="InterPro" id="IPR036291">
    <property type="entry name" value="NAD(P)-bd_dom_sf"/>
</dbReference>
<dbReference type="RefSeq" id="WP_166235994.1">
    <property type="nucleotide sequence ID" value="NZ_JAAJBV010000002.1"/>
</dbReference>
<dbReference type="PROSITE" id="PS00071">
    <property type="entry name" value="GAPDH"/>
    <property type="match status" value="1"/>
</dbReference>
<dbReference type="PRINTS" id="PR00078">
    <property type="entry name" value="G3PDHDRGNASE"/>
</dbReference>
<dbReference type="Gene3D" id="3.30.360.10">
    <property type="entry name" value="Dihydrodipicolinate Reductase, domain 2"/>
    <property type="match status" value="1"/>
</dbReference>
<dbReference type="GO" id="GO:0004365">
    <property type="term" value="F:glyceraldehyde-3-phosphate dehydrogenase (NAD+) (phosphorylating) activity"/>
    <property type="evidence" value="ECO:0007669"/>
    <property type="project" value="UniProtKB-EC"/>
</dbReference>
<dbReference type="Pfam" id="PF02800">
    <property type="entry name" value="Gp_dh_C"/>
    <property type="match status" value="1"/>
</dbReference>
<dbReference type="InterPro" id="IPR020831">
    <property type="entry name" value="GlycerAld/Erythrose_P_DH"/>
</dbReference>
<dbReference type="InterPro" id="IPR020830">
    <property type="entry name" value="GlycerAld_3-P_DH_AS"/>
</dbReference>
<dbReference type="SUPFAM" id="SSF55347">
    <property type="entry name" value="Glyceraldehyde-3-phosphate dehydrogenase-like, C-terminal domain"/>
    <property type="match status" value="1"/>
</dbReference>
<dbReference type="Gene3D" id="3.40.50.720">
    <property type="entry name" value="NAD(P)-binding Rossmann-like Domain"/>
    <property type="match status" value="1"/>
</dbReference>
<name>A0ABX0IFA5_9FLAO</name>
<evidence type="ECO:0000313" key="7">
    <source>
        <dbReference type="Proteomes" id="UP000761423"/>
    </source>
</evidence>
<dbReference type="SMART" id="SM00846">
    <property type="entry name" value="Gp_dh_N"/>
    <property type="match status" value="1"/>
</dbReference>
<keyword evidence="2 4" id="KW-0560">Oxidoreductase</keyword>
<evidence type="ECO:0000259" key="5">
    <source>
        <dbReference type="SMART" id="SM00846"/>
    </source>
</evidence>
<dbReference type="Pfam" id="PF00044">
    <property type="entry name" value="Gp_dh_N"/>
    <property type="match status" value="1"/>
</dbReference>
<comment type="similarity">
    <text evidence="1 3">Belongs to the glyceraldehyde-3-phosphate dehydrogenase family.</text>
</comment>
<dbReference type="InterPro" id="IPR020828">
    <property type="entry name" value="GlycerAld_3-P_DH_NAD(P)-bd"/>
</dbReference>
<dbReference type="SUPFAM" id="SSF51735">
    <property type="entry name" value="NAD(P)-binding Rossmann-fold domains"/>
    <property type="match status" value="1"/>
</dbReference>
<dbReference type="Proteomes" id="UP000761423">
    <property type="component" value="Unassembled WGS sequence"/>
</dbReference>
<keyword evidence="7" id="KW-1185">Reference proteome</keyword>
<dbReference type="EC" id="1.2.1.-" evidence="4"/>
<sequence length="482" mass="53583">MNNTSLYEKEIAFQADRRKAGVEFIKIISDLWFDKSIELVLFRNQLIDKNVSEIINLHEYAVAFVGKPINVFDSVEIANAIVDLDLPPSRIDIGKLTYEYHLEDNKYNDAKAFVIDKLRNAKNFQEIKPKDVVLYGFGRIGRLLAREMMSKIGKGQQLRLRAIVTRDKNDAVLLEKRASLLRYDSVHGDFQGSVIADPENNALLINGTTVHIITANSPEEIDYTSYGIEDALVIDNTGAFTTEEALKRHLTSKGVDKVLLTAPGKGVPNIVYGVNHEEYNPDEVHIFSAASCTTNAITPVLKAVEDTLGVVKGHLETIHAYTNDQNLVDNMHKKYRRGRAAALNMVITETGAGSAVAKALPNLAGKLTSNAIRVPVPNGSLVVLNLEVGKDTSIEEVNNIMKKYALEGELVEQIKYSLNNELVSSDIVGTSAPAIFDSNATIVSGDGKNIVLYVWYDNEYGYSHQVIRLAKYIAKVRRYTYY</sequence>
<dbReference type="CDD" id="cd05214">
    <property type="entry name" value="GAPDH_I_N"/>
    <property type="match status" value="1"/>
</dbReference>
<dbReference type="NCBIfam" id="NF006139">
    <property type="entry name" value="PRK08289.1"/>
    <property type="match status" value="1"/>
</dbReference>
<dbReference type="PANTHER" id="PTHR43454">
    <property type="entry name" value="GLYCERALDEHYDE-3-PHOSPHATE DEHYDROGENASE"/>
    <property type="match status" value="1"/>
</dbReference>
<evidence type="ECO:0000256" key="4">
    <source>
        <dbReference type="RuleBase" id="RU361160"/>
    </source>
</evidence>
<comment type="caution">
    <text evidence="6">The sequence shown here is derived from an EMBL/GenBank/DDBJ whole genome shotgun (WGS) entry which is preliminary data.</text>
</comment>
<evidence type="ECO:0000256" key="3">
    <source>
        <dbReference type="RuleBase" id="RU000397"/>
    </source>
</evidence>
<reference evidence="6 7" key="1">
    <citation type="submission" date="2020-02" db="EMBL/GenBank/DDBJ databases">
        <authorList>
            <person name="Chen W.-M."/>
        </authorList>
    </citation>
    <scope>NUCLEOTIDE SEQUENCE [LARGE SCALE GENOMIC DNA]</scope>
    <source>
        <strain evidence="6 7">TWA-26</strain>
    </source>
</reference>
<dbReference type="InterPro" id="IPR020829">
    <property type="entry name" value="GlycerAld_3-P_DH_cat"/>
</dbReference>
<dbReference type="EMBL" id="JAAJBV010000002">
    <property type="protein sequence ID" value="NHM04006.1"/>
    <property type="molecule type" value="Genomic_DNA"/>
</dbReference>